<evidence type="ECO:0000256" key="4">
    <source>
        <dbReference type="ARBA" id="ARBA00022517"/>
    </source>
</evidence>
<dbReference type="RefSeq" id="WP_214418302.1">
    <property type="nucleotide sequence ID" value="NZ_CP075546.1"/>
</dbReference>
<proteinExistence type="inferred from homology"/>
<dbReference type="Gene3D" id="3.40.50.1010">
    <property type="entry name" value="5'-nuclease"/>
    <property type="match status" value="1"/>
</dbReference>
<dbReference type="InterPro" id="IPR033411">
    <property type="entry name" value="Ribonuclease_PIN"/>
</dbReference>
<dbReference type="FunFam" id="3.40.50.1010:FF:000020">
    <property type="entry name" value="20S-pre-rRNA D-site endonuclease NOB1"/>
    <property type="match status" value="1"/>
</dbReference>
<keyword evidence="12" id="KW-1185">Reference proteome</keyword>
<dbReference type="GO" id="GO:0004521">
    <property type="term" value="F:RNA endonuclease activity"/>
    <property type="evidence" value="ECO:0007669"/>
    <property type="project" value="TreeGrafter"/>
</dbReference>
<evidence type="ECO:0000259" key="10">
    <source>
        <dbReference type="Pfam" id="PF17146"/>
    </source>
</evidence>
<dbReference type="Proteomes" id="UP000680656">
    <property type="component" value="Chromosome"/>
</dbReference>
<dbReference type="GO" id="GO:0030688">
    <property type="term" value="C:preribosome, small subunit precursor"/>
    <property type="evidence" value="ECO:0007669"/>
    <property type="project" value="TreeGrafter"/>
</dbReference>
<dbReference type="GO" id="GO:0016787">
    <property type="term" value="F:hydrolase activity"/>
    <property type="evidence" value="ECO:0007669"/>
    <property type="project" value="UniProtKB-KW"/>
</dbReference>
<sequence length="161" mass="17594">MTQNQSSQVIILDTSAFFISIPLSGRLMTVRKVVNELKDLRGKARLEILLSQGLIISEPGPDAIVAVQHASEKSGDNSVLSPTDLDLLALAFEFHGELYSDDFALQNTAQHLGIVVHPLIQKKAAIKTWKLRCAGCGAYYDTMPGDSLCQICGAQVRRKNK</sequence>
<protein>
    <recommendedName>
        <fullName evidence="3">Endoribonuclease Nob1</fullName>
    </recommendedName>
</protein>
<organism evidence="11 12">
    <name type="scientific">Methanospirillum purgamenti</name>
    <dbReference type="NCBI Taxonomy" id="2834276"/>
    <lineage>
        <taxon>Archaea</taxon>
        <taxon>Methanobacteriati</taxon>
        <taxon>Methanobacteriota</taxon>
        <taxon>Stenosarchaea group</taxon>
        <taxon>Methanomicrobia</taxon>
        <taxon>Methanomicrobiales</taxon>
        <taxon>Methanospirillaceae</taxon>
        <taxon>Methanospirillum</taxon>
    </lineage>
</organism>
<dbReference type="AlphaFoldDB" id="A0A8E7EIF4"/>
<keyword evidence="8" id="KW-0378">Hydrolase</keyword>
<name>A0A8E7EIF4_9EURY</name>
<dbReference type="CDD" id="cd09876">
    <property type="entry name" value="PIN_Nob1-like"/>
    <property type="match status" value="1"/>
</dbReference>
<comment type="similarity">
    <text evidence="2">Belongs to the NOB1 family.</text>
</comment>
<evidence type="ECO:0000256" key="3">
    <source>
        <dbReference type="ARBA" id="ARBA00021078"/>
    </source>
</evidence>
<dbReference type="Gene3D" id="2.20.28.10">
    <property type="match status" value="1"/>
</dbReference>
<dbReference type="GO" id="GO:0046872">
    <property type="term" value="F:metal ion binding"/>
    <property type="evidence" value="ECO:0007669"/>
    <property type="project" value="UniProtKB-KW"/>
</dbReference>
<evidence type="ECO:0000256" key="6">
    <source>
        <dbReference type="ARBA" id="ARBA00022722"/>
    </source>
</evidence>
<comment type="cofactor">
    <cofactor evidence="1">
        <name>Mn(2+)</name>
        <dbReference type="ChEBI" id="CHEBI:29035"/>
    </cofactor>
</comment>
<dbReference type="SUPFAM" id="SSF88723">
    <property type="entry name" value="PIN domain-like"/>
    <property type="match status" value="1"/>
</dbReference>
<dbReference type="GO" id="GO:0005737">
    <property type="term" value="C:cytoplasm"/>
    <property type="evidence" value="ECO:0007669"/>
    <property type="project" value="UniProtKB-ARBA"/>
</dbReference>
<dbReference type="GO" id="GO:0030490">
    <property type="term" value="P:maturation of SSU-rRNA"/>
    <property type="evidence" value="ECO:0007669"/>
    <property type="project" value="TreeGrafter"/>
</dbReference>
<dbReference type="KEGG" id="mrtj:KHC33_08820"/>
<evidence type="ECO:0000256" key="9">
    <source>
        <dbReference type="ARBA" id="ARBA00045770"/>
    </source>
</evidence>
<accession>A0A8E7EIF4</accession>
<dbReference type="InterPro" id="IPR029060">
    <property type="entry name" value="PIN-like_dom_sf"/>
</dbReference>
<comment type="function">
    <text evidence="9">Toxic component of a type II toxin-antitoxin (TA) system. Processes pre-16S-rRNA at its 3' end (the D-site) to yield the mature 3' end.</text>
</comment>
<evidence type="ECO:0000256" key="8">
    <source>
        <dbReference type="ARBA" id="ARBA00022801"/>
    </source>
</evidence>
<keyword evidence="4" id="KW-0690">Ribosome biogenesis</keyword>
<keyword evidence="7" id="KW-0479">Metal-binding</keyword>
<keyword evidence="6" id="KW-0540">Nuclease</keyword>
<dbReference type="InterPro" id="IPR039907">
    <property type="entry name" value="NOB1"/>
</dbReference>
<dbReference type="EMBL" id="CP075546">
    <property type="protein sequence ID" value="QVV87481.1"/>
    <property type="molecule type" value="Genomic_DNA"/>
</dbReference>
<evidence type="ECO:0000313" key="11">
    <source>
        <dbReference type="EMBL" id="QVV87481.1"/>
    </source>
</evidence>
<gene>
    <name evidence="11" type="ORF">KHC33_08820</name>
</gene>
<evidence type="ECO:0000256" key="5">
    <source>
        <dbReference type="ARBA" id="ARBA00022649"/>
    </source>
</evidence>
<evidence type="ECO:0000256" key="2">
    <source>
        <dbReference type="ARBA" id="ARBA00005858"/>
    </source>
</evidence>
<reference evidence="11 12" key="1">
    <citation type="submission" date="2021-05" db="EMBL/GenBank/DDBJ databases">
        <title>A novel Methanospirillum isolate from a pyrite-forming mixed culture.</title>
        <authorList>
            <person name="Bunk B."/>
            <person name="Sproer C."/>
            <person name="Spring S."/>
            <person name="Pester M."/>
        </authorList>
    </citation>
    <scope>NUCLEOTIDE SEQUENCE [LARGE SCALE GENOMIC DNA]</scope>
    <source>
        <strain evidence="11 12">J.3.6.1-F.2.7.3</strain>
    </source>
</reference>
<dbReference type="GeneID" id="65097282"/>
<dbReference type="Pfam" id="PF17146">
    <property type="entry name" value="PIN_6"/>
    <property type="match status" value="1"/>
</dbReference>
<dbReference type="PANTHER" id="PTHR12814:SF2">
    <property type="entry name" value="RNA-BINDING PROTEIN NOB1"/>
    <property type="match status" value="1"/>
</dbReference>
<evidence type="ECO:0000313" key="12">
    <source>
        <dbReference type="Proteomes" id="UP000680656"/>
    </source>
</evidence>
<evidence type="ECO:0000256" key="1">
    <source>
        <dbReference type="ARBA" id="ARBA00001936"/>
    </source>
</evidence>
<keyword evidence="5" id="KW-1277">Toxin-antitoxin system</keyword>
<dbReference type="PANTHER" id="PTHR12814">
    <property type="entry name" value="RNA-BINDING PROTEIN NOB1"/>
    <property type="match status" value="1"/>
</dbReference>
<feature type="domain" description="Ribonuclease PIN" evidence="10">
    <location>
        <begin position="10"/>
        <end position="93"/>
    </location>
</feature>
<evidence type="ECO:0000256" key="7">
    <source>
        <dbReference type="ARBA" id="ARBA00022723"/>
    </source>
</evidence>